<dbReference type="EMBL" id="QXFH01000068">
    <property type="protein sequence ID" value="RIV35989.1"/>
    <property type="molecule type" value="Genomic_DNA"/>
</dbReference>
<name>A0A3A1N9X1_9FLAO</name>
<dbReference type="InterPro" id="IPR013096">
    <property type="entry name" value="Cupin_2"/>
</dbReference>
<dbReference type="CDD" id="cd02226">
    <property type="entry name" value="cupin_YdbB-like"/>
    <property type="match status" value="1"/>
</dbReference>
<dbReference type="SUPFAM" id="SSF51182">
    <property type="entry name" value="RmlC-like cupins"/>
    <property type="match status" value="1"/>
</dbReference>
<dbReference type="Gene3D" id="2.60.120.10">
    <property type="entry name" value="Jelly Rolls"/>
    <property type="match status" value="1"/>
</dbReference>
<accession>A0A3A1N9X1</accession>
<dbReference type="PANTHER" id="PTHR36114">
    <property type="entry name" value="16.7 KDA PROTEIN IN WHIE LOCUS"/>
    <property type="match status" value="1"/>
</dbReference>
<dbReference type="PANTHER" id="PTHR36114:SF1">
    <property type="entry name" value="16.7 KDA PROTEIN IN WHIE LOCUS"/>
    <property type="match status" value="1"/>
</dbReference>
<organism evidence="2 3">
    <name type="scientific">Flagellimonas lutimaris</name>
    <dbReference type="NCBI Taxonomy" id="475082"/>
    <lineage>
        <taxon>Bacteria</taxon>
        <taxon>Pseudomonadati</taxon>
        <taxon>Bacteroidota</taxon>
        <taxon>Flavobacteriia</taxon>
        <taxon>Flavobacteriales</taxon>
        <taxon>Flavobacteriaceae</taxon>
        <taxon>Flagellimonas</taxon>
    </lineage>
</organism>
<dbReference type="RefSeq" id="WP_119606687.1">
    <property type="nucleotide sequence ID" value="NZ_QXFH01000068.1"/>
</dbReference>
<reference evidence="2 3" key="1">
    <citation type="submission" date="2018-08" db="EMBL/GenBank/DDBJ databases">
        <title>Proposal of Muricauda 72 sp.nov. and Muricauda NH166 sp.nov., isolated from seawater.</title>
        <authorList>
            <person name="Cheng H."/>
            <person name="Wu Y.-H."/>
            <person name="Guo L.-L."/>
            <person name="Xu X.-W."/>
        </authorList>
    </citation>
    <scope>NUCLEOTIDE SEQUENCE [LARGE SCALE GENOMIC DNA]</scope>
    <source>
        <strain evidence="2 3">KCTC 22173</strain>
    </source>
</reference>
<dbReference type="Proteomes" id="UP000266067">
    <property type="component" value="Unassembled WGS sequence"/>
</dbReference>
<dbReference type="InterPro" id="IPR011051">
    <property type="entry name" value="RmlC_Cupin_sf"/>
</dbReference>
<proteinExistence type="predicted"/>
<gene>
    <name evidence="2" type="ORF">D2V08_03320</name>
</gene>
<dbReference type="AlphaFoldDB" id="A0A3A1N9X1"/>
<evidence type="ECO:0000259" key="1">
    <source>
        <dbReference type="Pfam" id="PF07883"/>
    </source>
</evidence>
<sequence>MESINVNDKFDLINDLWKPRVIAELNGQQVKISKVKGEFVWHDHKDEDELFYILKGKMIMEFRDKKVEVNEGKMIVVPKGVEHRPIAEEEVWMMLFEPQNIKYTGDVKSDLTIDNYEKI</sequence>
<keyword evidence="3" id="KW-1185">Reference proteome</keyword>
<feature type="domain" description="Cupin type-2" evidence="1">
    <location>
        <begin position="36"/>
        <end position="90"/>
    </location>
</feature>
<dbReference type="OrthoDB" id="9794183at2"/>
<evidence type="ECO:0000313" key="2">
    <source>
        <dbReference type="EMBL" id="RIV35989.1"/>
    </source>
</evidence>
<evidence type="ECO:0000313" key="3">
    <source>
        <dbReference type="Proteomes" id="UP000266067"/>
    </source>
</evidence>
<protein>
    <submittedName>
        <fullName evidence="2">Cupin domain-containing protein</fullName>
    </submittedName>
</protein>
<dbReference type="Pfam" id="PF07883">
    <property type="entry name" value="Cupin_2"/>
    <property type="match status" value="1"/>
</dbReference>
<dbReference type="InterPro" id="IPR052044">
    <property type="entry name" value="PKS_Associated_Protein"/>
</dbReference>
<comment type="caution">
    <text evidence="2">The sequence shown here is derived from an EMBL/GenBank/DDBJ whole genome shotgun (WGS) entry which is preliminary data.</text>
</comment>
<dbReference type="InterPro" id="IPR014710">
    <property type="entry name" value="RmlC-like_jellyroll"/>
</dbReference>